<dbReference type="AlphaFoldDB" id="A0A1B8G9J2"/>
<dbReference type="GeneID" id="28842825"/>
<keyword evidence="2" id="KW-1185">Reference proteome</keyword>
<dbReference type="EMBL" id="KV460266">
    <property type="protein sequence ID" value="OBT92498.1"/>
    <property type="molecule type" value="Genomic_DNA"/>
</dbReference>
<proteinExistence type="predicted"/>
<dbReference type="OrthoDB" id="3431736at2759"/>
<reference evidence="1 2" key="1">
    <citation type="submission" date="2016-03" db="EMBL/GenBank/DDBJ databases">
        <title>Comparative genomics of Pseudogymnoascus destructans, the fungus causing white-nose syndrome of bats.</title>
        <authorList>
            <person name="Palmer J.M."/>
            <person name="Drees K.P."/>
            <person name="Foster J.T."/>
            <person name="Lindner D.L."/>
        </authorList>
    </citation>
    <scope>NUCLEOTIDE SEQUENCE [LARGE SCALE GENOMIC DNA]</scope>
    <source>
        <strain evidence="1 2">UAMH 10579</strain>
    </source>
</reference>
<gene>
    <name evidence="1" type="ORF">VE01_09439</name>
</gene>
<accession>A0A1B8G9J2</accession>
<name>A0A1B8G9J2_9PEZI</name>
<evidence type="ECO:0008006" key="3">
    <source>
        <dbReference type="Google" id="ProtNLM"/>
    </source>
</evidence>
<reference evidence="2" key="2">
    <citation type="journal article" date="2018" name="Nat. Commun.">
        <title>Extreme sensitivity to ultraviolet light in the fungal pathogen causing white-nose syndrome of bats.</title>
        <authorList>
            <person name="Palmer J.M."/>
            <person name="Drees K.P."/>
            <person name="Foster J.T."/>
            <person name="Lindner D.L."/>
        </authorList>
    </citation>
    <scope>NUCLEOTIDE SEQUENCE [LARGE SCALE GENOMIC DNA]</scope>
    <source>
        <strain evidence="2">UAMH 10579</strain>
    </source>
</reference>
<evidence type="ECO:0000313" key="2">
    <source>
        <dbReference type="Proteomes" id="UP000091956"/>
    </source>
</evidence>
<dbReference type="Proteomes" id="UP000091956">
    <property type="component" value="Unassembled WGS sequence"/>
</dbReference>
<protein>
    <recommendedName>
        <fullName evidence="3">F-box domain-containing protein</fullName>
    </recommendedName>
</protein>
<evidence type="ECO:0000313" key="1">
    <source>
        <dbReference type="EMBL" id="OBT92498.1"/>
    </source>
</evidence>
<sequence length="298" mass="33417">MASLDPHGLEQLPVEIILKILMQLGCEPGDIRSLLRSSKTIRLVLKTHEEHLCQQFTSHLYPTSMDPILASSIPIFTRPSTIPLEPKRTLLGCLPSIIRPYTFPWMAEQEKRNKILRDLSNSPLLGITIPSLLLSLLETSTRSCASCGLSGIDAFKSHGLKMLLSLSDARIAGSIDDAQRGQEFWICEQDALAIASTLALVWVASMMFDYGDRSTWGAGGCEDNSHGILGESSAEDDLEKRQFIYRELVLAHGPYFLWCSVTKSEKETRWVKEMLDEGVEGLKEYEKRTRPVHRSLQN</sequence>
<organism evidence="1 2">
    <name type="scientific">Pseudogymnoascus verrucosus</name>
    <dbReference type="NCBI Taxonomy" id="342668"/>
    <lineage>
        <taxon>Eukaryota</taxon>
        <taxon>Fungi</taxon>
        <taxon>Dikarya</taxon>
        <taxon>Ascomycota</taxon>
        <taxon>Pezizomycotina</taxon>
        <taxon>Leotiomycetes</taxon>
        <taxon>Thelebolales</taxon>
        <taxon>Thelebolaceae</taxon>
        <taxon>Pseudogymnoascus</taxon>
    </lineage>
</organism>
<dbReference type="RefSeq" id="XP_018126231.1">
    <property type="nucleotide sequence ID" value="XM_018278853.2"/>
</dbReference>